<feature type="region of interest" description="Disordered" evidence="1">
    <location>
        <begin position="1141"/>
        <end position="1172"/>
    </location>
</feature>
<feature type="region of interest" description="Disordered" evidence="1">
    <location>
        <begin position="1386"/>
        <end position="1634"/>
    </location>
</feature>
<dbReference type="EMBL" id="CDMZ01004058">
    <property type="protein sequence ID" value="CEM48495.1"/>
    <property type="molecule type" value="Genomic_DNA"/>
</dbReference>
<proteinExistence type="predicted"/>
<feature type="compositionally biased region" description="Acidic residues" evidence="1">
    <location>
        <begin position="659"/>
        <end position="679"/>
    </location>
</feature>
<evidence type="ECO:0000256" key="2">
    <source>
        <dbReference type="SAM" id="Phobius"/>
    </source>
</evidence>
<feature type="transmembrane region" description="Helical" evidence="2">
    <location>
        <begin position="142"/>
        <end position="170"/>
    </location>
</feature>
<protein>
    <submittedName>
        <fullName evidence="3">Uncharacterized protein</fullName>
    </submittedName>
</protein>
<gene>
    <name evidence="3" type="ORF">Cvel_8872</name>
</gene>
<name>A0A0G4HVP4_9ALVE</name>
<keyword evidence="2" id="KW-0812">Transmembrane</keyword>
<feature type="compositionally biased region" description="Acidic residues" evidence="1">
    <location>
        <begin position="602"/>
        <end position="611"/>
    </location>
</feature>
<feature type="compositionally biased region" description="Basic and acidic residues" evidence="1">
    <location>
        <begin position="418"/>
        <end position="428"/>
    </location>
</feature>
<feature type="compositionally biased region" description="Basic and acidic residues" evidence="1">
    <location>
        <begin position="586"/>
        <end position="600"/>
    </location>
</feature>
<reference evidence="3" key="1">
    <citation type="submission" date="2014-11" db="EMBL/GenBank/DDBJ databases">
        <authorList>
            <person name="Otto D Thomas"/>
            <person name="Naeem Raeece"/>
        </authorList>
    </citation>
    <scope>NUCLEOTIDE SEQUENCE</scope>
</reference>
<evidence type="ECO:0000256" key="1">
    <source>
        <dbReference type="SAM" id="MobiDB-lite"/>
    </source>
</evidence>
<evidence type="ECO:0000313" key="3">
    <source>
        <dbReference type="EMBL" id="CEM48495.1"/>
    </source>
</evidence>
<feature type="compositionally biased region" description="Gly residues" evidence="1">
    <location>
        <begin position="1155"/>
        <end position="1167"/>
    </location>
</feature>
<feature type="transmembrane region" description="Helical" evidence="2">
    <location>
        <begin position="98"/>
        <end position="122"/>
    </location>
</feature>
<feature type="compositionally biased region" description="Acidic residues" evidence="1">
    <location>
        <begin position="1547"/>
        <end position="1556"/>
    </location>
</feature>
<organism evidence="3">
    <name type="scientific">Chromera velia CCMP2878</name>
    <dbReference type="NCBI Taxonomy" id="1169474"/>
    <lineage>
        <taxon>Eukaryota</taxon>
        <taxon>Sar</taxon>
        <taxon>Alveolata</taxon>
        <taxon>Colpodellida</taxon>
        <taxon>Chromeraceae</taxon>
        <taxon>Chromera</taxon>
    </lineage>
</organism>
<feature type="region of interest" description="Disordered" evidence="1">
    <location>
        <begin position="1313"/>
        <end position="1336"/>
    </location>
</feature>
<keyword evidence="2" id="KW-1133">Transmembrane helix</keyword>
<feature type="region of interest" description="Disordered" evidence="1">
    <location>
        <begin position="382"/>
        <end position="435"/>
    </location>
</feature>
<feature type="transmembrane region" description="Helical" evidence="2">
    <location>
        <begin position="67"/>
        <end position="86"/>
    </location>
</feature>
<feature type="region of interest" description="Disordered" evidence="1">
    <location>
        <begin position="448"/>
        <end position="715"/>
    </location>
</feature>
<keyword evidence="2" id="KW-0472">Membrane</keyword>
<feature type="transmembrane region" description="Helical" evidence="2">
    <location>
        <begin position="337"/>
        <end position="361"/>
    </location>
</feature>
<dbReference type="VEuPathDB" id="CryptoDB:Cvel_8872"/>
<feature type="compositionally biased region" description="Basic and acidic residues" evidence="1">
    <location>
        <begin position="1315"/>
        <end position="1335"/>
    </location>
</feature>
<feature type="transmembrane region" description="Helical" evidence="2">
    <location>
        <begin position="207"/>
        <end position="229"/>
    </location>
</feature>
<feature type="compositionally biased region" description="Low complexity" evidence="1">
    <location>
        <begin position="487"/>
        <end position="497"/>
    </location>
</feature>
<sequence>MNVVSLLLGLVSWCFIFVWLLWLDVAHSFLTSVLKPFLWNVDLTQVRRPKVGKAGFGYLCALGLSRLLQGVCTTFFLLALAYGISVGVRPVAVDGDNVFLDALNECGLSWVGVALSGLLFGVSEIGGQIRMASVNECTETKLGVLLALSFTWGLIVYALFFTDTLVAFAFHARRVIRKAFFQCNKMCRCCRAGSCCFCEDREEDPRIAAALAESLVALLLAVCSFLPLFPTRLVRWFMGGDEVRASVSAVSDGCQVPILGSGDPRGPPDGGVIFFICIPLVAVVTVITLCGIFFAATGGQYWVNIFIGGGDTVEVGKALNESEQPCLDRLQVALWRLAGCLALPLSVVMALFSDVGLWLLVRVLSLWGTLAERRVRVHKNKTLKPGGAEDKSDQPQVSRVRVFAPVTGVRGGSAEGTGNEKEEREERGSGSASAEPVFVAGPLVSTSLSALPPPLPPRPFSEGTEADGPVWDVEEGQGREGDGEGQQGQAEQEGAQENLWRSWTEEGGGGDGRSETAAVEGAEAGGGFQQFPSDGSPAMFPGGAHPPENGRGEDSPSALAWPVADGQEAADTRERGVIEDGAGVFGRDEMETGANEHAEWQAEGEDWEEQEGFAPVDTEAAAGAVGDASPVWETEGTHAMPPPSGSNSDVWKGAGGVEGGDEWGEWGSDDGEGDDDGWLDEAQGGKQADGAALFPSTPPETSPVTRGASKKRSAPAPLVLYGEGGVENGEALGEVESSLSLLVAGSLDEDATKGPFPLSPCSPGKMYHSPPLAPIKEGDFEGLPAAALDGGLEEHESMGQATKAQRFLFGDLEEGGEGGGERRGTGLAVEDRKDKEKFSKKASRVGAFSFRAFSMRGSLASRGGKRVRRSSLSVVRDSFHVSRKKTAHHSRKELCGQGGRLAEEVLHHAGAAVVLLECDVPPLNGRTNNYVEEAFALRGRRDGLLWGLLPFLQPVATLSACAHFAPFSLPKNANEVLRRPDAHRQIDFWCSLCCFPPLMAAAIAPSVACIWSAVAVCLLVHTILCPAQDIVNAADDRRASQHLPEKAGPPLAGMDDLPLGRESVVDPHGNPELGLGLRQVGTAGSIGVGGLFLDPVNVEDLNGRSVGSQGDSEGVGDEPVVVERDEVDALRLKLRAAAAEESDRLETRRGSRVSDGGGGGGSSGIGLGWAESSQKKEEERLIKKLTELGQRNAISDFVSLMRDCIDRWPVQKFGLEALACFPDPALAAAAGSLKAVGEVVKRYGTEKEAAVLCSQVLLSSCREADEQDIQASRACLSCLALMEPHLPSGLILQTLLLVLCAYCGEPLALSELEEEERKGEQGEAVERGEKEEGLRRHTLASLHAADAARVMEAAGSFHPGNASLRLRAERLTVLVEREGASACRHLEEAEGVHPSGRGATFARRQSAEMGLVTPSRTGEGTESRGEGLPGREESSYAESQDAPPSASAFSHWPTPDETQDQPPPSAPVTNENEGFSWHEDDQGHTNQAEQAPDPASTHGGYDTGEGAFDYPEEDAEAGGETTFHSTERADGGLYDNEGDREGGPYEDMYDAGEEEQAPSFPAPTPSPFAETSHANETGGHVDAGYTAAWDDPGLHAETGGAGEQPVVAGPPIFITPAGEEGERRGSVRWSPPSG</sequence>
<feature type="transmembrane region" description="Helical" evidence="2">
    <location>
        <begin position="272"/>
        <end position="296"/>
    </location>
</feature>
<feature type="region of interest" description="Disordered" evidence="1">
    <location>
        <begin position="1041"/>
        <end position="1070"/>
    </location>
</feature>
<feature type="compositionally biased region" description="Basic and acidic residues" evidence="1">
    <location>
        <begin position="1419"/>
        <end position="1434"/>
    </location>
</feature>
<accession>A0A0G4HVP4</accession>